<dbReference type="Proteomes" id="UP001163336">
    <property type="component" value="Chromosome"/>
</dbReference>
<dbReference type="PANTHER" id="PTHR43872">
    <property type="entry name" value="MONOOXYGENASE, PUTATIVE (AFU_ORTHOLOGUE AFUA_8G02570)-RELATED"/>
    <property type="match status" value="1"/>
</dbReference>
<sequence>MHPPASTSPAADAAQEAPLDVLIVGAGLSGIGAASALQQGCPGKRYAILEARDAIGGTWDLFRYPGVRSDSDMYTLGYAFRPWLDAKAIADGAAILDYVRGTAREHGIEPHIRYGHKVIGASWCSQDALWTVQARLKDGGTRILRARFLYLCSGYYSYDDAYRPRFEGEEEFAGRIVQPQFWPEDLDYGGKQVVVIGSGATAVTLVPAMAGRAAHVTMLQRSPTYVVARPSRYRFAQRMQALLPRDLAYALTRWRVISESMFLYWLARRKPELVKRKIVEMAGRQLGSPQAAAAHFTPRYKPWDQRICVVPDGDLFEAIRAGRASVVTDHIVRFTRTGILLRSGRELAADLVVMATGLSLKLFGGATLVVDGRTLDPSRAMSYKGVMLSGVPNCALAFGYTNASWTLKADLTAAWVCRLLRHMDARGQAIAVAQRDPAVAEAPFLDFNSGYVERARHLLPRQGARKPWRVHQNYLRDLLTIRFGRIDDGVLRFGRPGGMP</sequence>
<dbReference type="PANTHER" id="PTHR43872:SF1">
    <property type="entry name" value="MONOOXYGENASE, PUTATIVE (AFU_ORTHOLOGUE AFUA_8G02570)-RELATED"/>
    <property type="match status" value="1"/>
</dbReference>
<protein>
    <submittedName>
        <fullName evidence="7">Cyclohexanone monooxygenase</fullName>
    </submittedName>
</protein>
<keyword evidence="8" id="KW-1185">Reference proteome</keyword>
<keyword evidence="4" id="KW-0274">FAD</keyword>
<dbReference type="Gene3D" id="3.50.50.60">
    <property type="entry name" value="FAD/NAD(P)-binding domain"/>
    <property type="match status" value="3"/>
</dbReference>
<accession>A0ABM8C7X0</accession>
<evidence type="ECO:0000313" key="7">
    <source>
        <dbReference type="EMBL" id="BDT59353.1"/>
    </source>
</evidence>
<keyword evidence="6 7" id="KW-0503">Monooxygenase</keyword>
<name>A0ABM8C7X0_9BURK</name>
<dbReference type="EMBL" id="AP026966">
    <property type="protein sequence ID" value="BDT59353.1"/>
    <property type="molecule type" value="Genomic_DNA"/>
</dbReference>
<dbReference type="RefSeq" id="WP_281908007.1">
    <property type="nucleotide sequence ID" value="NZ_AP026966.1"/>
</dbReference>
<evidence type="ECO:0000256" key="1">
    <source>
        <dbReference type="ARBA" id="ARBA00001974"/>
    </source>
</evidence>
<comment type="cofactor">
    <cofactor evidence="1">
        <name>FAD</name>
        <dbReference type="ChEBI" id="CHEBI:57692"/>
    </cofactor>
</comment>
<evidence type="ECO:0000256" key="5">
    <source>
        <dbReference type="ARBA" id="ARBA00023002"/>
    </source>
</evidence>
<comment type="similarity">
    <text evidence="2">Belongs to the FAD-binding monooxygenase family.</text>
</comment>
<dbReference type="InterPro" id="IPR051820">
    <property type="entry name" value="FAD-binding_MO"/>
</dbReference>
<dbReference type="Pfam" id="PF13450">
    <property type="entry name" value="NAD_binding_8"/>
    <property type="match status" value="1"/>
</dbReference>
<evidence type="ECO:0000313" key="8">
    <source>
        <dbReference type="Proteomes" id="UP001163336"/>
    </source>
</evidence>
<organism evidence="7 8">
    <name type="scientific">Massilia varians</name>
    <dbReference type="NCBI Taxonomy" id="457921"/>
    <lineage>
        <taxon>Bacteria</taxon>
        <taxon>Pseudomonadati</taxon>
        <taxon>Pseudomonadota</taxon>
        <taxon>Betaproteobacteria</taxon>
        <taxon>Burkholderiales</taxon>
        <taxon>Oxalobacteraceae</taxon>
        <taxon>Telluria group</taxon>
        <taxon>Massilia</taxon>
    </lineage>
</organism>
<dbReference type="Pfam" id="PF00743">
    <property type="entry name" value="FMO-like"/>
    <property type="match status" value="1"/>
</dbReference>
<evidence type="ECO:0000256" key="3">
    <source>
        <dbReference type="ARBA" id="ARBA00022630"/>
    </source>
</evidence>
<proteinExistence type="inferred from homology"/>
<evidence type="ECO:0000256" key="2">
    <source>
        <dbReference type="ARBA" id="ARBA00010139"/>
    </source>
</evidence>
<reference evidence="7" key="1">
    <citation type="submission" date="2022-11" db="EMBL/GenBank/DDBJ databases">
        <title>Isolation and characterization of PLA-degrading bacterium Massilia sp. from Antarctic soil.</title>
        <authorList>
            <person name="Sato K."/>
            <person name="Gomez-Fuentes C."/>
            <person name="Ahmad S.A."/>
            <person name="Zulkharnain A."/>
        </authorList>
    </citation>
    <scope>NUCLEOTIDE SEQUENCE</scope>
    <source>
        <strain evidence="7">N-3</strain>
    </source>
</reference>
<dbReference type="InterPro" id="IPR020946">
    <property type="entry name" value="Flavin_mOase-like"/>
</dbReference>
<dbReference type="GO" id="GO:0004497">
    <property type="term" value="F:monooxygenase activity"/>
    <property type="evidence" value="ECO:0007669"/>
    <property type="project" value="UniProtKB-KW"/>
</dbReference>
<evidence type="ECO:0000256" key="4">
    <source>
        <dbReference type="ARBA" id="ARBA00022827"/>
    </source>
</evidence>
<keyword evidence="5" id="KW-0560">Oxidoreductase</keyword>
<dbReference type="InterPro" id="IPR036188">
    <property type="entry name" value="FAD/NAD-bd_sf"/>
</dbReference>
<keyword evidence="3" id="KW-0285">Flavoprotein</keyword>
<evidence type="ECO:0000256" key="6">
    <source>
        <dbReference type="ARBA" id="ARBA00023033"/>
    </source>
</evidence>
<dbReference type="SUPFAM" id="SSF51905">
    <property type="entry name" value="FAD/NAD(P)-binding domain"/>
    <property type="match status" value="1"/>
</dbReference>
<gene>
    <name evidence="7" type="ORF">MasN3_28470</name>
</gene>